<protein>
    <submittedName>
        <fullName evidence="1">Uncharacterized protein</fullName>
    </submittedName>
</protein>
<accession>A0A2T0WEF6</accession>
<organism evidence="1 2">
    <name type="scientific">Donghicola tyrosinivorans</name>
    <dbReference type="NCBI Taxonomy" id="1652492"/>
    <lineage>
        <taxon>Bacteria</taxon>
        <taxon>Pseudomonadati</taxon>
        <taxon>Pseudomonadota</taxon>
        <taxon>Alphaproteobacteria</taxon>
        <taxon>Rhodobacterales</taxon>
        <taxon>Roseobacteraceae</taxon>
        <taxon>Donghicola</taxon>
    </lineage>
</organism>
<proteinExistence type="predicted"/>
<dbReference type="EMBL" id="PVTQ01000018">
    <property type="protein sequence ID" value="PRY85036.1"/>
    <property type="molecule type" value="Genomic_DNA"/>
</dbReference>
<dbReference type="AlphaFoldDB" id="A0A2T0WEF6"/>
<dbReference type="Proteomes" id="UP000238392">
    <property type="component" value="Unassembled WGS sequence"/>
</dbReference>
<comment type="caution">
    <text evidence="1">The sequence shown here is derived from an EMBL/GenBank/DDBJ whole genome shotgun (WGS) entry which is preliminary data.</text>
</comment>
<keyword evidence="2" id="KW-1185">Reference proteome</keyword>
<evidence type="ECO:0000313" key="1">
    <source>
        <dbReference type="EMBL" id="PRY85036.1"/>
    </source>
</evidence>
<reference evidence="1 2" key="1">
    <citation type="submission" date="2018-03" db="EMBL/GenBank/DDBJ databases">
        <title>Genomic Encyclopedia of Archaeal and Bacterial Type Strains, Phase II (KMG-II): from individual species to whole genera.</title>
        <authorList>
            <person name="Goeker M."/>
        </authorList>
    </citation>
    <scope>NUCLEOTIDE SEQUENCE [LARGE SCALE GENOMIC DNA]</scope>
    <source>
        <strain evidence="1 2">DSM 100212</strain>
    </source>
</reference>
<sequence>MIANPDIKVELSLSNRMCDLVDMGFDAVFGWANWTIAA</sequence>
<name>A0A2T0WEF6_9RHOB</name>
<gene>
    <name evidence="1" type="ORF">CLV74_1187</name>
</gene>
<evidence type="ECO:0000313" key="2">
    <source>
        <dbReference type="Proteomes" id="UP000238392"/>
    </source>
</evidence>